<evidence type="ECO:0000313" key="9">
    <source>
        <dbReference type="Proteomes" id="UP000192656"/>
    </source>
</evidence>
<comment type="catalytic activity">
    <reaction evidence="4 5">
        <text>L-glutaminyl-[peptide chain release factor] + S-adenosyl-L-methionine = N(5)-methyl-L-glutaminyl-[peptide chain release factor] + S-adenosyl-L-homocysteine + H(+)</text>
        <dbReference type="Rhea" id="RHEA:42896"/>
        <dbReference type="Rhea" id="RHEA-COMP:10271"/>
        <dbReference type="Rhea" id="RHEA-COMP:10272"/>
        <dbReference type="ChEBI" id="CHEBI:15378"/>
        <dbReference type="ChEBI" id="CHEBI:30011"/>
        <dbReference type="ChEBI" id="CHEBI:57856"/>
        <dbReference type="ChEBI" id="CHEBI:59789"/>
        <dbReference type="ChEBI" id="CHEBI:61891"/>
        <dbReference type="EC" id="2.1.1.297"/>
    </reaction>
</comment>
<feature type="domain" description="Methyltransferase small" evidence="6">
    <location>
        <begin position="128"/>
        <end position="213"/>
    </location>
</feature>
<dbReference type="InterPro" id="IPR040758">
    <property type="entry name" value="PrmC_N"/>
</dbReference>
<evidence type="ECO:0000256" key="5">
    <source>
        <dbReference type="HAMAP-Rule" id="MF_02126"/>
    </source>
</evidence>
<feature type="binding site" evidence="5">
    <location>
        <begin position="198"/>
        <end position="201"/>
    </location>
    <ligand>
        <name>substrate</name>
    </ligand>
</feature>
<dbReference type="InterPro" id="IPR019874">
    <property type="entry name" value="RF_methyltr_PrmC"/>
</dbReference>
<organism evidence="8 9">
    <name type="scientific">Fulvimarina manganoxydans</name>
    <dbReference type="NCBI Taxonomy" id="937218"/>
    <lineage>
        <taxon>Bacteria</taxon>
        <taxon>Pseudomonadati</taxon>
        <taxon>Pseudomonadota</taxon>
        <taxon>Alphaproteobacteria</taxon>
        <taxon>Hyphomicrobiales</taxon>
        <taxon>Aurantimonadaceae</taxon>
        <taxon>Fulvimarina</taxon>
    </lineage>
</organism>
<evidence type="ECO:0000259" key="7">
    <source>
        <dbReference type="Pfam" id="PF17827"/>
    </source>
</evidence>
<feature type="binding site" evidence="5">
    <location>
        <position position="155"/>
    </location>
    <ligand>
        <name>S-adenosyl-L-methionine</name>
        <dbReference type="ChEBI" id="CHEBI:59789"/>
    </ligand>
</feature>
<reference evidence="8 9" key="1">
    <citation type="submission" date="2017-04" db="EMBL/GenBank/DDBJ databases">
        <authorList>
            <person name="Afonso C.L."/>
            <person name="Miller P.J."/>
            <person name="Scott M.A."/>
            <person name="Spackman E."/>
            <person name="Goraichik I."/>
            <person name="Dimitrov K.M."/>
            <person name="Suarez D.L."/>
            <person name="Swayne D.E."/>
        </authorList>
    </citation>
    <scope>NUCLEOTIDE SEQUENCE [LARGE SCALE GENOMIC DNA]</scope>
    <source>
        <strain evidence="8 9">CGMCC 1.10972</strain>
    </source>
</reference>
<evidence type="ECO:0000256" key="4">
    <source>
        <dbReference type="ARBA" id="ARBA00048391"/>
    </source>
</evidence>
<feature type="binding site" evidence="5">
    <location>
        <position position="198"/>
    </location>
    <ligand>
        <name>S-adenosyl-L-methionine</name>
        <dbReference type="ChEBI" id="CHEBI:59789"/>
    </ligand>
</feature>
<gene>
    <name evidence="5" type="primary">prmC</name>
    <name evidence="8" type="ORF">SAMN06297251_101194</name>
</gene>
<dbReference type="OrthoDB" id="9800643at2"/>
<accession>A0A1W1YE65</accession>
<dbReference type="GO" id="GO:0102559">
    <property type="term" value="F:peptide chain release factor N(5)-glutamine methyltransferase activity"/>
    <property type="evidence" value="ECO:0007669"/>
    <property type="project" value="UniProtKB-EC"/>
</dbReference>
<evidence type="ECO:0000256" key="3">
    <source>
        <dbReference type="ARBA" id="ARBA00022691"/>
    </source>
</evidence>
<evidence type="ECO:0000256" key="1">
    <source>
        <dbReference type="ARBA" id="ARBA00022603"/>
    </source>
</evidence>
<keyword evidence="2 5" id="KW-0808">Transferase</keyword>
<evidence type="ECO:0000313" key="8">
    <source>
        <dbReference type="EMBL" id="SMC34429.1"/>
    </source>
</evidence>
<comment type="similarity">
    <text evidence="5">Belongs to the protein N5-glutamine methyltransferase family. PrmC subfamily.</text>
</comment>
<keyword evidence="3 5" id="KW-0949">S-adenosyl-L-methionine</keyword>
<keyword evidence="9" id="KW-1185">Reference proteome</keyword>
<evidence type="ECO:0000256" key="2">
    <source>
        <dbReference type="ARBA" id="ARBA00022679"/>
    </source>
</evidence>
<feature type="domain" description="Release factor glutamine methyltransferase N-terminal" evidence="7">
    <location>
        <begin position="12"/>
        <end position="83"/>
    </location>
</feature>
<dbReference type="RefSeq" id="WP_084408035.1">
    <property type="nucleotide sequence ID" value="NZ_FWXR01000001.1"/>
</dbReference>
<dbReference type="Pfam" id="PF05175">
    <property type="entry name" value="MTS"/>
    <property type="match status" value="1"/>
</dbReference>
<feature type="binding site" evidence="5">
    <location>
        <begin position="132"/>
        <end position="136"/>
    </location>
    <ligand>
        <name>S-adenosyl-L-methionine</name>
        <dbReference type="ChEBI" id="CHEBI:59789"/>
    </ligand>
</feature>
<dbReference type="InterPro" id="IPR029063">
    <property type="entry name" value="SAM-dependent_MTases_sf"/>
</dbReference>
<dbReference type="CDD" id="cd02440">
    <property type="entry name" value="AdoMet_MTases"/>
    <property type="match status" value="1"/>
</dbReference>
<proteinExistence type="inferred from homology"/>
<dbReference type="NCBIfam" id="TIGR03534">
    <property type="entry name" value="RF_mod_PrmC"/>
    <property type="match status" value="1"/>
</dbReference>
<dbReference type="InterPro" id="IPR002052">
    <property type="entry name" value="DNA_methylase_N6_adenine_CS"/>
</dbReference>
<keyword evidence="1 5" id="KW-0489">Methyltransferase</keyword>
<dbReference type="InterPro" id="IPR007848">
    <property type="entry name" value="Small_mtfrase_dom"/>
</dbReference>
<dbReference type="PANTHER" id="PTHR18895">
    <property type="entry name" value="HEMK METHYLTRANSFERASE"/>
    <property type="match status" value="1"/>
</dbReference>
<dbReference type="STRING" id="937218.SAMN06297251_101194"/>
<dbReference type="Gene3D" id="3.40.50.150">
    <property type="entry name" value="Vaccinia Virus protein VP39"/>
    <property type="match status" value="1"/>
</dbReference>
<feature type="binding site" evidence="5">
    <location>
        <position position="184"/>
    </location>
    <ligand>
        <name>S-adenosyl-L-methionine</name>
        <dbReference type="ChEBI" id="CHEBI:59789"/>
    </ligand>
</feature>
<sequence length="293" mass="31106">MAEPDRPETVGDWLKAGAAKLLAAGLETDHSLDSRLLLAEAAGLPPMELSLNRRSVLSDDAGERFARLLDRRIAGEPVFRIIGRRGFYEHEFDLSPETLEPRPDTETIVEMALEVLSARAAAGQGCCFADIGTGTGAIAISILSALGEARAIASDIAPGALLTARTNASRIGVSDRLMLVRTDFLAGIGGPLDCVISNPPYIRHADIDGLAAEVRFHDPMAALDGGEDGLDAYRALAADAARVLRDDGSVLLEIGQGQEHDVEMLFAAAGFSLAEARSDLTGIPRGLHFTRLR</sequence>
<dbReference type="EC" id="2.1.1.297" evidence="5"/>
<dbReference type="GO" id="GO:0003676">
    <property type="term" value="F:nucleic acid binding"/>
    <property type="evidence" value="ECO:0007669"/>
    <property type="project" value="InterPro"/>
</dbReference>
<dbReference type="Pfam" id="PF17827">
    <property type="entry name" value="PrmC_N"/>
    <property type="match status" value="1"/>
</dbReference>
<dbReference type="GO" id="GO:0032259">
    <property type="term" value="P:methylation"/>
    <property type="evidence" value="ECO:0007669"/>
    <property type="project" value="UniProtKB-KW"/>
</dbReference>
<name>A0A1W1YE65_9HYPH</name>
<dbReference type="InterPro" id="IPR004556">
    <property type="entry name" value="HemK-like"/>
</dbReference>
<dbReference type="NCBIfam" id="TIGR00536">
    <property type="entry name" value="hemK_fam"/>
    <property type="match status" value="1"/>
</dbReference>
<dbReference type="PROSITE" id="PS00092">
    <property type="entry name" value="N6_MTASE"/>
    <property type="match status" value="1"/>
</dbReference>
<dbReference type="AlphaFoldDB" id="A0A1W1YE65"/>
<dbReference type="SUPFAM" id="SSF53335">
    <property type="entry name" value="S-adenosyl-L-methionine-dependent methyltransferases"/>
    <property type="match status" value="1"/>
</dbReference>
<dbReference type="HAMAP" id="MF_02126">
    <property type="entry name" value="RF_methyltr_PrmC"/>
    <property type="match status" value="1"/>
</dbReference>
<dbReference type="Gene3D" id="1.10.8.10">
    <property type="entry name" value="DNA helicase RuvA subunit, C-terminal domain"/>
    <property type="match status" value="1"/>
</dbReference>
<dbReference type="Proteomes" id="UP000192656">
    <property type="component" value="Unassembled WGS sequence"/>
</dbReference>
<dbReference type="PANTHER" id="PTHR18895:SF74">
    <property type="entry name" value="MTRF1L RELEASE FACTOR GLUTAMINE METHYLTRANSFERASE"/>
    <property type="match status" value="1"/>
</dbReference>
<dbReference type="EMBL" id="FWXR01000001">
    <property type="protein sequence ID" value="SMC34429.1"/>
    <property type="molecule type" value="Genomic_DNA"/>
</dbReference>
<dbReference type="InterPro" id="IPR050320">
    <property type="entry name" value="N5-glutamine_MTase"/>
</dbReference>
<comment type="function">
    <text evidence="5">Methylates the class 1 translation termination release factors RF1/PrfA and RF2/PrfB on the glutamine residue of the universally conserved GGQ motif.</text>
</comment>
<protein>
    <recommendedName>
        <fullName evidence="5">Release factor glutamine methyltransferase</fullName>
        <shortName evidence="5">RF MTase</shortName>
        <ecNumber evidence="5">2.1.1.297</ecNumber>
    </recommendedName>
    <alternativeName>
        <fullName evidence="5">N5-glutamine methyltransferase PrmC</fullName>
    </alternativeName>
    <alternativeName>
        <fullName evidence="5">Protein-(glutamine-N5) MTase PrmC</fullName>
    </alternativeName>
    <alternativeName>
        <fullName evidence="5">Protein-glutamine N-methyltransferase PrmC</fullName>
    </alternativeName>
</protein>
<evidence type="ECO:0000259" key="6">
    <source>
        <dbReference type="Pfam" id="PF05175"/>
    </source>
</evidence>